<feature type="compositionally biased region" description="Acidic residues" evidence="1">
    <location>
        <begin position="199"/>
        <end position="210"/>
    </location>
</feature>
<dbReference type="Proteomes" id="UP000184073">
    <property type="component" value="Unassembled WGS sequence"/>
</dbReference>
<dbReference type="GeneID" id="63733773"/>
<dbReference type="VEuPathDB" id="FungiDB:ASPVEDRAFT_88238"/>
<dbReference type="EMBL" id="KV878136">
    <property type="protein sequence ID" value="OJJ06971.1"/>
    <property type="molecule type" value="Genomic_DNA"/>
</dbReference>
<reference evidence="3" key="1">
    <citation type="journal article" date="2017" name="Genome Biol.">
        <title>Comparative genomics reveals high biological diversity and specific adaptations in the industrially and medically important fungal genus Aspergillus.</title>
        <authorList>
            <person name="de Vries R.P."/>
            <person name="Riley R."/>
            <person name="Wiebenga A."/>
            <person name="Aguilar-Osorio G."/>
            <person name="Amillis S."/>
            <person name="Uchima C.A."/>
            <person name="Anderluh G."/>
            <person name="Asadollahi M."/>
            <person name="Askin M."/>
            <person name="Barry K."/>
            <person name="Battaglia E."/>
            <person name="Bayram O."/>
            <person name="Benocci T."/>
            <person name="Braus-Stromeyer S.A."/>
            <person name="Caldana C."/>
            <person name="Canovas D."/>
            <person name="Cerqueira G.C."/>
            <person name="Chen F."/>
            <person name="Chen W."/>
            <person name="Choi C."/>
            <person name="Clum A."/>
            <person name="Dos Santos R.A."/>
            <person name="Damasio A.R."/>
            <person name="Diallinas G."/>
            <person name="Emri T."/>
            <person name="Fekete E."/>
            <person name="Flipphi M."/>
            <person name="Freyberg S."/>
            <person name="Gallo A."/>
            <person name="Gournas C."/>
            <person name="Habgood R."/>
            <person name="Hainaut M."/>
            <person name="Harispe M.L."/>
            <person name="Henrissat B."/>
            <person name="Hilden K.S."/>
            <person name="Hope R."/>
            <person name="Hossain A."/>
            <person name="Karabika E."/>
            <person name="Karaffa L."/>
            <person name="Karanyi Z."/>
            <person name="Krasevec N."/>
            <person name="Kuo A."/>
            <person name="Kusch H."/>
            <person name="LaButti K."/>
            <person name="Lagendijk E.L."/>
            <person name="Lapidus A."/>
            <person name="Levasseur A."/>
            <person name="Lindquist E."/>
            <person name="Lipzen A."/>
            <person name="Logrieco A.F."/>
            <person name="MacCabe A."/>
            <person name="Maekelae M.R."/>
            <person name="Malavazi I."/>
            <person name="Melin P."/>
            <person name="Meyer V."/>
            <person name="Mielnichuk N."/>
            <person name="Miskei M."/>
            <person name="Molnar A.P."/>
            <person name="Mule G."/>
            <person name="Ngan C.Y."/>
            <person name="Orejas M."/>
            <person name="Orosz E."/>
            <person name="Ouedraogo J.P."/>
            <person name="Overkamp K.M."/>
            <person name="Park H.-S."/>
            <person name="Perrone G."/>
            <person name="Piumi F."/>
            <person name="Punt P.J."/>
            <person name="Ram A.F."/>
            <person name="Ramon A."/>
            <person name="Rauscher S."/>
            <person name="Record E."/>
            <person name="Riano-Pachon D.M."/>
            <person name="Robert V."/>
            <person name="Roehrig J."/>
            <person name="Ruller R."/>
            <person name="Salamov A."/>
            <person name="Salih N.S."/>
            <person name="Samson R.A."/>
            <person name="Sandor E."/>
            <person name="Sanguinetti M."/>
            <person name="Schuetze T."/>
            <person name="Sepcic K."/>
            <person name="Shelest E."/>
            <person name="Sherlock G."/>
            <person name="Sophianopoulou V."/>
            <person name="Squina F.M."/>
            <person name="Sun H."/>
            <person name="Susca A."/>
            <person name="Todd R.B."/>
            <person name="Tsang A."/>
            <person name="Unkles S.E."/>
            <person name="van de Wiele N."/>
            <person name="van Rossen-Uffink D."/>
            <person name="Oliveira J.V."/>
            <person name="Vesth T.C."/>
            <person name="Visser J."/>
            <person name="Yu J.-H."/>
            <person name="Zhou M."/>
            <person name="Andersen M.R."/>
            <person name="Archer D.B."/>
            <person name="Baker S.E."/>
            <person name="Benoit I."/>
            <person name="Brakhage A.A."/>
            <person name="Braus G.H."/>
            <person name="Fischer R."/>
            <person name="Frisvad J.C."/>
            <person name="Goldman G.H."/>
            <person name="Houbraken J."/>
            <person name="Oakley B."/>
            <person name="Pocsi I."/>
            <person name="Scazzocchio C."/>
            <person name="Seiboth B."/>
            <person name="vanKuyk P.A."/>
            <person name="Wortman J."/>
            <person name="Dyer P.S."/>
            <person name="Grigoriev I.V."/>
        </authorList>
    </citation>
    <scope>NUCLEOTIDE SEQUENCE [LARGE SCALE GENOMIC DNA]</scope>
    <source>
        <strain evidence="3">CBS 583.65</strain>
    </source>
</reference>
<evidence type="ECO:0000313" key="2">
    <source>
        <dbReference type="EMBL" id="OJJ06971.1"/>
    </source>
</evidence>
<feature type="compositionally biased region" description="Low complexity" evidence="1">
    <location>
        <begin position="43"/>
        <end position="57"/>
    </location>
</feature>
<dbReference type="OrthoDB" id="4510768at2759"/>
<dbReference type="RefSeq" id="XP_040672733.1">
    <property type="nucleotide sequence ID" value="XM_040818262.1"/>
</dbReference>
<feature type="region of interest" description="Disordered" evidence="1">
    <location>
        <begin position="247"/>
        <end position="266"/>
    </location>
</feature>
<name>A0A1L9PZL3_ASPVE</name>
<feature type="region of interest" description="Disordered" evidence="1">
    <location>
        <begin position="136"/>
        <end position="239"/>
    </location>
</feature>
<feature type="compositionally biased region" description="Basic and acidic residues" evidence="1">
    <location>
        <begin position="139"/>
        <end position="150"/>
    </location>
</feature>
<feature type="compositionally biased region" description="Low complexity" evidence="1">
    <location>
        <begin position="317"/>
        <end position="333"/>
    </location>
</feature>
<gene>
    <name evidence="2" type="ORF">ASPVEDRAFT_88238</name>
</gene>
<feature type="compositionally biased region" description="Low complexity" evidence="1">
    <location>
        <begin position="357"/>
        <end position="370"/>
    </location>
</feature>
<sequence>MALPPTASSASSPPSSFSCFTNSVSSLFLSCIQTRRIKKGRHSPNSPTATPNNNNNRASCSHAIAARKCTCAYISPADTIAEKEPETLPSLDSNTISITHRTSIRIVESDSSSDYDSRTSLDSDVNSVSDYGCGCGSEVPEHHHEPDHGYQQHTYEDDEKLSARPLPPLPSATTTTTTITHTALSRKHPEIKTRLIEETIPEEDEDEYLEQQESQSQPERKDQDPKQSKGAATGSRRKSMIELFNLSSSRSGSTPSSPSAASSNPGLSLSFSNLHFRFPLPPAWGQQQQQQQQQEHHRDGNEGNQSQDQKGERKRPMSTSALPSSTTPSASSAKKQARGVSLHSALTRSQPVESENTSTTTTTTKQAAVTTKKERRMATIVFPPLARLSRSGMNGNNNRGSTTPVAGRSLFS</sequence>
<evidence type="ECO:0000313" key="3">
    <source>
        <dbReference type="Proteomes" id="UP000184073"/>
    </source>
</evidence>
<keyword evidence="3" id="KW-1185">Reference proteome</keyword>
<feature type="region of interest" description="Disordered" evidence="1">
    <location>
        <begin position="38"/>
        <end position="57"/>
    </location>
</feature>
<feature type="region of interest" description="Disordered" evidence="1">
    <location>
        <begin position="278"/>
        <end position="412"/>
    </location>
</feature>
<evidence type="ECO:0000256" key="1">
    <source>
        <dbReference type="SAM" id="MobiDB-lite"/>
    </source>
</evidence>
<protein>
    <submittedName>
        <fullName evidence="2">Uncharacterized protein</fullName>
    </submittedName>
</protein>
<feature type="compositionally biased region" description="Basic and acidic residues" evidence="1">
    <location>
        <begin position="187"/>
        <end position="197"/>
    </location>
</feature>
<feature type="compositionally biased region" description="Low complexity" evidence="1">
    <location>
        <begin position="171"/>
        <end position="183"/>
    </location>
</feature>
<feature type="compositionally biased region" description="Basic and acidic residues" evidence="1">
    <location>
        <begin position="218"/>
        <end position="227"/>
    </location>
</feature>
<organism evidence="2 3">
    <name type="scientific">Aspergillus versicolor CBS 583.65</name>
    <dbReference type="NCBI Taxonomy" id="1036611"/>
    <lineage>
        <taxon>Eukaryota</taxon>
        <taxon>Fungi</taxon>
        <taxon>Dikarya</taxon>
        <taxon>Ascomycota</taxon>
        <taxon>Pezizomycotina</taxon>
        <taxon>Eurotiomycetes</taxon>
        <taxon>Eurotiomycetidae</taxon>
        <taxon>Eurotiales</taxon>
        <taxon>Aspergillaceae</taxon>
        <taxon>Aspergillus</taxon>
        <taxon>Aspergillus subgen. Nidulantes</taxon>
    </lineage>
</organism>
<feature type="compositionally biased region" description="Low complexity" evidence="1">
    <location>
        <begin position="387"/>
        <end position="401"/>
    </location>
</feature>
<dbReference type="AlphaFoldDB" id="A0A1L9PZL3"/>
<feature type="compositionally biased region" description="Polar residues" evidence="1">
    <location>
        <begin position="344"/>
        <end position="356"/>
    </location>
</feature>
<accession>A0A1L9PZL3</accession>
<proteinExistence type="predicted"/>